<dbReference type="PANTHER" id="PTHR11183">
    <property type="entry name" value="GLYCOGENIN SUBFAMILY MEMBER"/>
    <property type="match status" value="1"/>
</dbReference>
<dbReference type="Gene3D" id="3.90.550.10">
    <property type="entry name" value="Spore Coat Polysaccharide Biosynthesis Protein SpsA, Chain A"/>
    <property type="match status" value="1"/>
</dbReference>
<dbReference type="InterPro" id="IPR029044">
    <property type="entry name" value="Nucleotide-diphossugar_trans"/>
</dbReference>
<dbReference type="InterPro" id="IPR050587">
    <property type="entry name" value="GNT1/Glycosyltrans_8"/>
</dbReference>
<gene>
    <name evidence="1" type="ORF">ASPWEDRAFT_29413</name>
</gene>
<dbReference type="OrthoDB" id="2014201at2759"/>
<dbReference type="GeneID" id="63749123"/>
<dbReference type="VEuPathDB" id="FungiDB:ASPWEDRAFT_29413"/>
<proteinExistence type="predicted"/>
<dbReference type="EMBL" id="KV878213">
    <property type="protein sequence ID" value="OJJ34250.1"/>
    <property type="molecule type" value="Genomic_DNA"/>
</dbReference>
<name>A0A1L9RH37_ASPWE</name>
<dbReference type="GO" id="GO:0016757">
    <property type="term" value="F:glycosyltransferase activity"/>
    <property type="evidence" value="ECO:0007669"/>
    <property type="project" value="InterPro"/>
</dbReference>
<dbReference type="RefSeq" id="XP_040687926.1">
    <property type="nucleotide sequence ID" value="XM_040833275.1"/>
</dbReference>
<dbReference type="STRING" id="1073089.A0A1L9RH37"/>
<evidence type="ECO:0000313" key="2">
    <source>
        <dbReference type="Proteomes" id="UP000184383"/>
    </source>
</evidence>
<accession>A0A1L9RH37</accession>
<dbReference type="AlphaFoldDB" id="A0A1L9RH37"/>
<dbReference type="Pfam" id="PF01501">
    <property type="entry name" value="Glyco_transf_8"/>
    <property type="match status" value="1"/>
</dbReference>
<dbReference type="InterPro" id="IPR002495">
    <property type="entry name" value="Glyco_trans_8"/>
</dbReference>
<keyword evidence="2" id="KW-1185">Reference proteome</keyword>
<reference evidence="2" key="1">
    <citation type="journal article" date="2017" name="Genome Biol.">
        <title>Comparative genomics reveals high biological diversity and specific adaptations in the industrially and medically important fungal genus Aspergillus.</title>
        <authorList>
            <person name="de Vries R.P."/>
            <person name="Riley R."/>
            <person name="Wiebenga A."/>
            <person name="Aguilar-Osorio G."/>
            <person name="Amillis S."/>
            <person name="Uchima C.A."/>
            <person name="Anderluh G."/>
            <person name="Asadollahi M."/>
            <person name="Askin M."/>
            <person name="Barry K."/>
            <person name="Battaglia E."/>
            <person name="Bayram O."/>
            <person name="Benocci T."/>
            <person name="Braus-Stromeyer S.A."/>
            <person name="Caldana C."/>
            <person name="Canovas D."/>
            <person name="Cerqueira G.C."/>
            <person name="Chen F."/>
            <person name="Chen W."/>
            <person name="Choi C."/>
            <person name="Clum A."/>
            <person name="Dos Santos R.A."/>
            <person name="Damasio A.R."/>
            <person name="Diallinas G."/>
            <person name="Emri T."/>
            <person name="Fekete E."/>
            <person name="Flipphi M."/>
            <person name="Freyberg S."/>
            <person name="Gallo A."/>
            <person name="Gournas C."/>
            <person name="Habgood R."/>
            <person name="Hainaut M."/>
            <person name="Harispe M.L."/>
            <person name="Henrissat B."/>
            <person name="Hilden K.S."/>
            <person name="Hope R."/>
            <person name="Hossain A."/>
            <person name="Karabika E."/>
            <person name="Karaffa L."/>
            <person name="Karanyi Z."/>
            <person name="Krasevec N."/>
            <person name="Kuo A."/>
            <person name="Kusch H."/>
            <person name="LaButti K."/>
            <person name="Lagendijk E.L."/>
            <person name="Lapidus A."/>
            <person name="Levasseur A."/>
            <person name="Lindquist E."/>
            <person name="Lipzen A."/>
            <person name="Logrieco A.F."/>
            <person name="MacCabe A."/>
            <person name="Maekelae M.R."/>
            <person name="Malavazi I."/>
            <person name="Melin P."/>
            <person name="Meyer V."/>
            <person name="Mielnichuk N."/>
            <person name="Miskei M."/>
            <person name="Molnar A.P."/>
            <person name="Mule G."/>
            <person name="Ngan C.Y."/>
            <person name="Orejas M."/>
            <person name="Orosz E."/>
            <person name="Ouedraogo J.P."/>
            <person name="Overkamp K.M."/>
            <person name="Park H.-S."/>
            <person name="Perrone G."/>
            <person name="Piumi F."/>
            <person name="Punt P.J."/>
            <person name="Ram A.F."/>
            <person name="Ramon A."/>
            <person name="Rauscher S."/>
            <person name="Record E."/>
            <person name="Riano-Pachon D.M."/>
            <person name="Robert V."/>
            <person name="Roehrig J."/>
            <person name="Ruller R."/>
            <person name="Salamov A."/>
            <person name="Salih N.S."/>
            <person name="Samson R.A."/>
            <person name="Sandor E."/>
            <person name="Sanguinetti M."/>
            <person name="Schuetze T."/>
            <person name="Sepcic K."/>
            <person name="Shelest E."/>
            <person name="Sherlock G."/>
            <person name="Sophianopoulou V."/>
            <person name="Squina F.M."/>
            <person name="Sun H."/>
            <person name="Susca A."/>
            <person name="Todd R.B."/>
            <person name="Tsang A."/>
            <person name="Unkles S.E."/>
            <person name="van de Wiele N."/>
            <person name="van Rossen-Uffink D."/>
            <person name="Oliveira J.V."/>
            <person name="Vesth T.C."/>
            <person name="Visser J."/>
            <person name="Yu J.-H."/>
            <person name="Zhou M."/>
            <person name="Andersen M.R."/>
            <person name="Archer D.B."/>
            <person name="Baker S.E."/>
            <person name="Benoit I."/>
            <person name="Brakhage A.A."/>
            <person name="Braus G.H."/>
            <person name="Fischer R."/>
            <person name="Frisvad J.C."/>
            <person name="Goldman G.H."/>
            <person name="Houbraken J."/>
            <person name="Oakley B."/>
            <person name="Pocsi I."/>
            <person name="Scazzocchio C."/>
            <person name="Seiboth B."/>
            <person name="vanKuyk P.A."/>
            <person name="Wortman J."/>
            <person name="Dyer P.S."/>
            <person name="Grigoriev I.V."/>
        </authorList>
    </citation>
    <scope>NUCLEOTIDE SEQUENCE [LARGE SCALE GENOMIC DNA]</scope>
    <source>
        <strain evidence="2">DTO 134E9</strain>
    </source>
</reference>
<protein>
    <recommendedName>
        <fullName evidence="3">Glycosyl transferase family 8 C-terminal domain-containing protein</fullName>
    </recommendedName>
</protein>
<dbReference type="Proteomes" id="UP000184383">
    <property type="component" value="Unassembled WGS sequence"/>
</dbReference>
<evidence type="ECO:0008006" key="3">
    <source>
        <dbReference type="Google" id="ProtNLM"/>
    </source>
</evidence>
<evidence type="ECO:0000313" key="1">
    <source>
        <dbReference type="EMBL" id="OJJ34250.1"/>
    </source>
</evidence>
<dbReference type="SUPFAM" id="SSF53448">
    <property type="entry name" value="Nucleotide-diphospho-sugar transferases"/>
    <property type="match status" value="1"/>
</dbReference>
<sequence>MGSITTTNPKVWASLITNLDYVPGLLTLSYSLQQANTKYPFVAFYTESFPDQGVDVLKSRGITTQLVPTVTPTVGRAYEEDLRFREAWKKLVVFSLIEYERIVLLDGDMLVRRNMDELMDVELDLEKRVIAASHACACNPLKKDYYPSNWSPENCAFTSQHSNPDKAQLYGASCSTGVGMLNSGLIVVRPSEVSFAEVQEALQTPSRIAKYEFADQGLLSDVFSGRWAELPYVYNALKSLRWEGVHSAIWRDAEVKNVHYIFAKKPWHEPEAAEADEPNRWWWITNRERQQIERARGITDGY</sequence>
<organism evidence="1 2">
    <name type="scientific">Aspergillus wentii DTO 134E9</name>
    <dbReference type="NCBI Taxonomy" id="1073089"/>
    <lineage>
        <taxon>Eukaryota</taxon>
        <taxon>Fungi</taxon>
        <taxon>Dikarya</taxon>
        <taxon>Ascomycota</taxon>
        <taxon>Pezizomycotina</taxon>
        <taxon>Eurotiomycetes</taxon>
        <taxon>Eurotiomycetidae</taxon>
        <taxon>Eurotiales</taxon>
        <taxon>Aspergillaceae</taxon>
        <taxon>Aspergillus</taxon>
        <taxon>Aspergillus subgen. Cremei</taxon>
    </lineage>
</organism>